<organism evidence="2 3">
    <name type="scientific">Chitinophaga chungangae</name>
    <dbReference type="NCBI Taxonomy" id="2821488"/>
    <lineage>
        <taxon>Bacteria</taxon>
        <taxon>Pseudomonadati</taxon>
        <taxon>Bacteroidota</taxon>
        <taxon>Chitinophagia</taxon>
        <taxon>Chitinophagales</taxon>
        <taxon>Chitinophagaceae</taxon>
        <taxon>Chitinophaga</taxon>
    </lineage>
</organism>
<dbReference type="Gene3D" id="2.180.10.10">
    <property type="entry name" value="RHS repeat-associated core"/>
    <property type="match status" value="1"/>
</dbReference>
<gene>
    <name evidence="2" type="ORF">J7I43_17800</name>
</gene>
<name>A0ABS3YHD3_9BACT</name>
<reference evidence="3" key="1">
    <citation type="submission" date="2021-03" db="EMBL/GenBank/DDBJ databases">
        <title>Assistant Professor.</title>
        <authorList>
            <person name="Huq M.A."/>
        </authorList>
    </citation>
    <scope>NUCLEOTIDE SEQUENCE [LARGE SCALE GENOMIC DNA]</scope>
    <source>
        <strain evidence="3">MAH-28</strain>
    </source>
</reference>
<evidence type="ECO:0000313" key="3">
    <source>
        <dbReference type="Proteomes" id="UP000679126"/>
    </source>
</evidence>
<evidence type="ECO:0000313" key="2">
    <source>
        <dbReference type="EMBL" id="MBO9154086.1"/>
    </source>
</evidence>
<sequence>MRIYDPRLGKFLSVDPITKDYPELTPYQFASNRPIEGVDIDGMEVGYMDPTTGHYSMPSDAIRHPIPKGAYLSSVVAQEDGKSASIMTAPLYIFGGTVLTVVAAPTVISLAETGFWNIALWASVPTNQMAAMTVAGFTFNILNPDPGTQVDFGAGSKAGSYLSLALRNKSGKAVQFIAEAGSQVNKSELHWTGRLLDEGKNVAVLAESKISGARTADFLVNGINTEIKELSNMTVGQNFVRNLVNKFKDAAGQASSVIIDGTKQTGFTKEAAEQALEGLKGKLKNETTYRVVGEGFDFERTVKPSN</sequence>
<keyword evidence="3" id="KW-1185">Reference proteome</keyword>
<dbReference type="Pfam" id="PF18451">
    <property type="entry name" value="CdiA_C"/>
    <property type="match status" value="1"/>
</dbReference>
<dbReference type="Gene3D" id="3.40.1350.120">
    <property type="match status" value="1"/>
</dbReference>
<accession>A0ABS3YHD3</accession>
<dbReference type="Proteomes" id="UP000679126">
    <property type="component" value="Unassembled WGS sequence"/>
</dbReference>
<dbReference type="InterPro" id="IPR022385">
    <property type="entry name" value="Rhs_assc_core"/>
</dbReference>
<comment type="caution">
    <text evidence="2">The sequence shown here is derived from an EMBL/GenBank/DDBJ whole genome shotgun (WGS) entry which is preliminary data.</text>
</comment>
<dbReference type="InterPro" id="IPR040559">
    <property type="entry name" value="CdiA_C"/>
</dbReference>
<dbReference type="NCBIfam" id="TIGR03696">
    <property type="entry name" value="Rhs_assc_core"/>
    <property type="match status" value="1"/>
</dbReference>
<proteinExistence type="predicted"/>
<evidence type="ECO:0000259" key="1">
    <source>
        <dbReference type="Pfam" id="PF18451"/>
    </source>
</evidence>
<protein>
    <recommendedName>
        <fullName evidence="1">tRNA nuclease CdiA C-terminal domain-containing protein</fullName>
    </recommendedName>
</protein>
<feature type="domain" description="tRNA nuclease CdiA C-terminal" evidence="1">
    <location>
        <begin position="214"/>
        <end position="277"/>
    </location>
</feature>
<dbReference type="EMBL" id="JAGHKP010000003">
    <property type="protein sequence ID" value="MBO9154086.1"/>
    <property type="molecule type" value="Genomic_DNA"/>
</dbReference>